<accession>G7KTQ5</accession>
<dbReference type="EMBL" id="CM001223">
    <property type="protein sequence ID" value="AES82235.1"/>
    <property type="molecule type" value="Genomic_DNA"/>
</dbReference>
<evidence type="ECO:0000256" key="1">
    <source>
        <dbReference type="ARBA" id="ARBA00023125"/>
    </source>
</evidence>
<dbReference type="PANTHER" id="PTHR44191">
    <property type="entry name" value="TRANSCRIPTION FACTOR KUA1"/>
    <property type="match status" value="1"/>
</dbReference>
<dbReference type="PANTHER" id="PTHR44191:SF4">
    <property type="entry name" value="OS01G0187900 PROTEIN"/>
    <property type="match status" value="1"/>
</dbReference>
<dbReference type="PaxDb" id="3880-AES82235"/>
<dbReference type="GO" id="GO:0003677">
    <property type="term" value="F:DNA binding"/>
    <property type="evidence" value="ECO:0007669"/>
    <property type="project" value="UniProtKB-KW"/>
</dbReference>
<protein>
    <submittedName>
        <fullName evidence="2">MYB-like transcription factor family protein</fullName>
    </submittedName>
</protein>
<keyword evidence="1" id="KW-0238">DNA-binding</keyword>
<dbReference type="HOGENOM" id="CLU_3127397_0_0_1"/>
<dbReference type="SUPFAM" id="SSF46689">
    <property type="entry name" value="Homeodomain-like"/>
    <property type="match status" value="1"/>
</dbReference>
<dbReference type="InterPro" id="IPR052245">
    <property type="entry name" value="Plant_Stress_Dev_TF"/>
</dbReference>
<dbReference type="Gene3D" id="1.10.10.60">
    <property type="entry name" value="Homeodomain-like"/>
    <property type="match status" value="1"/>
</dbReference>
<evidence type="ECO:0000313" key="2">
    <source>
        <dbReference type="EMBL" id="AES82235.1"/>
    </source>
</evidence>
<gene>
    <name evidence="2" type="ordered locus">MTR_7g110040</name>
</gene>
<dbReference type="STRING" id="3880.G7KTQ5"/>
<sequence length="50" mass="5739">MLVRTSICQNGLKCLGKGNWRGISKYFVTIKTTQVASHFQKHFIRQKTPS</sequence>
<dbReference type="GO" id="GO:0006355">
    <property type="term" value="P:regulation of DNA-templated transcription"/>
    <property type="evidence" value="ECO:0007669"/>
    <property type="project" value="UniProtKB-ARBA"/>
</dbReference>
<reference evidence="3" key="3">
    <citation type="submission" date="2015-04" db="UniProtKB">
        <authorList>
            <consortium name="EnsemblPlants"/>
        </authorList>
    </citation>
    <scope>IDENTIFICATION</scope>
    <source>
        <strain evidence="3">cv. Jemalong A17</strain>
    </source>
</reference>
<organism evidence="2 4">
    <name type="scientific">Medicago truncatula</name>
    <name type="common">Barrel medic</name>
    <name type="synonym">Medicago tribuloides</name>
    <dbReference type="NCBI Taxonomy" id="3880"/>
    <lineage>
        <taxon>Eukaryota</taxon>
        <taxon>Viridiplantae</taxon>
        <taxon>Streptophyta</taxon>
        <taxon>Embryophyta</taxon>
        <taxon>Tracheophyta</taxon>
        <taxon>Spermatophyta</taxon>
        <taxon>Magnoliopsida</taxon>
        <taxon>eudicotyledons</taxon>
        <taxon>Gunneridae</taxon>
        <taxon>Pentapetalae</taxon>
        <taxon>rosids</taxon>
        <taxon>fabids</taxon>
        <taxon>Fabales</taxon>
        <taxon>Fabaceae</taxon>
        <taxon>Papilionoideae</taxon>
        <taxon>50 kb inversion clade</taxon>
        <taxon>NPAAA clade</taxon>
        <taxon>Hologalegina</taxon>
        <taxon>IRL clade</taxon>
        <taxon>Trifolieae</taxon>
        <taxon>Medicago</taxon>
    </lineage>
</organism>
<dbReference type="Proteomes" id="UP000002051">
    <property type="component" value="Unassembled WGS sequence"/>
</dbReference>
<evidence type="ECO:0000313" key="3">
    <source>
        <dbReference type="EnsemblPlants" id="AES82235"/>
    </source>
</evidence>
<name>G7KTQ5_MEDTR</name>
<dbReference type="EnsemblPlants" id="AES82235">
    <property type="protein sequence ID" value="AES82235"/>
    <property type="gene ID" value="MTR_7g110040"/>
</dbReference>
<reference evidence="2 4" key="2">
    <citation type="journal article" date="2014" name="BMC Genomics">
        <title>An improved genome release (version Mt4.0) for the model legume Medicago truncatula.</title>
        <authorList>
            <person name="Tang H."/>
            <person name="Krishnakumar V."/>
            <person name="Bidwell S."/>
            <person name="Rosen B."/>
            <person name="Chan A."/>
            <person name="Zhou S."/>
            <person name="Gentzbittel L."/>
            <person name="Childs K.L."/>
            <person name="Yandell M."/>
            <person name="Gundlach H."/>
            <person name="Mayer K.F."/>
            <person name="Schwartz D.C."/>
            <person name="Town C.D."/>
        </authorList>
    </citation>
    <scope>GENOME REANNOTATION</scope>
    <source>
        <strain evidence="3 4">cv. Jemalong A17</strain>
    </source>
</reference>
<dbReference type="AlphaFoldDB" id="G7KTQ5"/>
<reference evidence="2 4" key="1">
    <citation type="journal article" date="2011" name="Nature">
        <title>The Medicago genome provides insight into the evolution of rhizobial symbioses.</title>
        <authorList>
            <person name="Young N.D."/>
            <person name="Debelle F."/>
            <person name="Oldroyd G.E."/>
            <person name="Geurts R."/>
            <person name="Cannon S.B."/>
            <person name="Udvardi M.K."/>
            <person name="Benedito V.A."/>
            <person name="Mayer K.F."/>
            <person name="Gouzy J."/>
            <person name="Schoof H."/>
            <person name="Van de Peer Y."/>
            <person name="Proost S."/>
            <person name="Cook D.R."/>
            <person name="Meyers B.C."/>
            <person name="Spannagl M."/>
            <person name="Cheung F."/>
            <person name="De Mita S."/>
            <person name="Krishnakumar V."/>
            <person name="Gundlach H."/>
            <person name="Zhou S."/>
            <person name="Mudge J."/>
            <person name="Bharti A.K."/>
            <person name="Murray J.D."/>
            <person name="Naoumkina M.A."/>
            <person name="Rosen B."/>
            <person name="Silverstein K.A."/>
            <person name="Tang H."/>
            <person name="Rombauts S."/>
            <person name="Zhao P.X."/>
            <person name="Zhou P."/>
            <person name="Barbe V."/>
            <person name="Bardou P."/>
            <person name="Bechner M."/>
            <person name="Bellec A."/>
            <person name="Berger A."/>
            <person name="Berges H."/>
            <person name="Bidwell S."/>
            <person name="Bisseling T."/>
            <person name="Choisne N."/>
            <person name="Couloux A."/>
            <person name="Denny R."/>
            <person name="Deshpande S."/>
            <person name="Dai X."/>
            <person name="Doyle J.J."/>
            <person name="Dudez A.M."/>
            <person name="Farmer A.D."/>
            <person name="Fouteau S."/>
            <person name="Franken C."/>
            <person name="Gibelin C."/>
            <person name="Gish J."/>
            <person name="Goldstein S."/>
            <person name="Gonzalez A.J."/>
            <person name="Green P.J."/>
            <person name="Hallab A."/>
            <person name="Hartog M."/>
            <person name="Hua A."/>
            <person name="Humphray S.J."/>
            <person name="Jeong D.H."/>
            <person name="Jing Y."/>
            <person name="Jocker A."/>
            <person name="Kenton S.M."/>
            <person name="Kim D.J."/>
            <person name="Klee K."/>
            <person name="Lai H."/>
            <person name="Lang C."/>
            <person name="Lin S."/>
            <person name="Macmil S.L."/>
            <person name="Magdelenat G."/>
            <person name="Matthews L."/>
            <person name="McCorrison J."/>
            <person name="Monaghan E.L."/>
            <person name="Mun J.H."/>
            <person name="Najar F.Z."/>
            <person name="Nicholson C."/>
            <person name="Noirot C."/>
            <person name="O'Bleness M."/>
            <person name="Paule C.R."/>
            <person name="Poulain J."/>
            <person name="Prion F."/>
            <person name="Qin B."/>
            <person name="Qu C."/>
            <person name="Retzel E.F."/>
            <person name="Riddle C."/>
            <person name="Sallet E."/>
            <person name="Samain S."/>
            <person name="Samson N."/>
            <person name="Sanders I."/>
            <person name="Saurat O."/>
            <person name="Scarpelli C."/>
            <person name="Schiex T."/>
            <person name="Segurens B."/>
            <person name="Severin A.J."/>
            <person name="Sherrier D.J."/>
            <person name="Shi R."/>
            <person name="Sims S."/>
            <person name="Singer S.R."/>
            <person name="Sinharoy S."/>
            <person name="Sterck L."/>
            <person name="Viollet A."/>
            <person name="Wang B.B."/>
            <person name="Wang K."/>
            <person name="Wang M."/>
            <person name="Wang X."/>
            <person name="Warfsmann J."/>
            <person name="Weissenbach J."/>
            <person name="White D.D."/>
            <person name="White J.D."/>
            <person name="Wiley G.B."/>
            <person name="Wincker P."/>
            <person name="Xing Y."/>
            <person name="Yang L."/>
            <person name="Yao Z."/>
            <person name="Ying F."/>
            <person name="Zhai J."/>
            <person name="Zhou L."/>
            <person name="Zuber A."/>
            <person name="Denarie J."/>
            <person name="Dixon R.A."/>
            <person name="May G.D."/>
            <person name="Schwartz D.C."/>
            <person name="Rogers J."/>
            <person name="Quetier F."/>
            <person name="Town C.D."/>
            <person name="Roe B.A."/>
        </authorList>
    </citation>
    <scope>NUCLEOTIDE SEQUENCE [LARGE SCALE GENOMIC DNA]</scope>
    <source>
        <strain evidence="2">A17</strain>
        <strain evidence="3 4">cv. Jemalong A17</strain>
    </source>
</reference>
<evidence type="ECO:0000313" key="4">
    <source>
        <dbReference type="Proteomes" id="UP000002051"/>
    </source>
</evidence>
<keyword evidence="4" id="KW-1185">Reference proteome</keyword>
<proteinExistence type="predicted"/>
<dbReference type="InterPro" id="IPR009057">
    <property type="entry name" value="Homeodomain-like_sf"/>
</dbReference>